<accession>A0A937K061</accession>
<gene>
    <name evidence="1" type="ORF">JL102_03440</name>
</gene>
<name>A0A937K061_9BACT</name>
<dbReference type="EMBL" id="JAESIY010000002">
    <property type="protein sequence ID" value="MBL3655167.1"/>
    <property type="molecule type" value="Genomic_DNA"/>
</dbReference>
<comment type="caution">
    <text evidence="1">The sequence shown here is derived from an EMBL/GenBank/DDBJ whole genome shotgun (WGS) entry which is preliminary data.</text>
</comment>
<sequence>MPKHEDKYCPRCNTLFECKVGNIVLCQCSKVELTYEQRNYLAQQYNDCLCASCMAELKTEFNIKQHEASINKIIGGYRRE</sequence>
<organism evidence="1 2">
    <name type="scientific">Fulvivirga sediminis</name>
    <dbReference type="NCBI Taxonomy" id="2803949"/>
    <lineage>
        <taxon>Bacteria</taxon>
        <taxon>Pseudomonadati</taxon>
        <taxon>Bacteroidota</taxon>
        <taxon>Cytophagia</taxon>
        <taxon>Cytophagales</taxon>
        <taxon>Fulvivirgaceae</taxon>
        <taxon>Fulvivirga</taxon>
    </lineage>
</organism>
<dbReference type="InterPro" id="IPR032720">
    <property type="entry name" value="Cys_rich_CWC"/>
</dbReference>
<keyword evidence="2" id="KW-1185">Reference proteome</keyword>
<dbReference type="AlphaFoldDB" id="A0A937K061"/>
<dbReference type="RefSeq" id="WP_202242527.1">
    <property type="nucleotide sequence ID" value="NZ_JAESIY010000002.1"/>
</dbReference>
<evidence type="ECO:0000313" key="1">
    <source>
        <dbReference type="EMBL" id="MBL3655167.1"/>
    </source>
</evidence>
<dbReference type="Proteomes" id="UP000659388">
    <property type="component" value="Unassembled WGS sequence"/>
</dbReference>
<proteinExistence type="predicted"/>
<evidence type="ECO:0000313" key="2">
    <source>
        <dbReference type="Proteomes" id="UP000659388"/>
    </source>
</evidence>
<protein>
    <submittedName>
        <fullName evidence="1">Cysteine-rich CWC family protein</fullName>
    </submittedName>
</protein>
<reference evidence="1" key="1">
    <citation type="submission" date="2021-01" db="EMBL/GenBank/DDBJ databases">
        <title>Fulvivirga kasyanovii gen. nov., sp nov., a novel member of the phylum Bacteroidetes isolated from seawater in a mussel farm.</title>
        <authorList>
            <person name="Zhao L.-H."/>
            <person name="Wang Z.-J."/>
        </authorList>
    </citation>
    <scope>NUCLEOTIDE SEQUENCE</scope>
    <source>
        <strain evidence="1">2943</strain>
    </source>
</reference>
<dbReference type="Pfam" id="PF14375">
    <property type="entry name" value="Cys_rich_CWC"/>
    <property type="match status" value="1"/>
</dbReference>